<organism evidence="9 10">
    <name type="scientific">Hymenobacter tibetensis</name>
    <dbReference type="NCBI Taxonomy" id="497967"/>
    <lineage>
        <taxon>Bacteria</taxon>
        <taxon>Pseudomonadati</taxon>
        <taxon>Bacteroidota</taxon>
        <taxon>Cytophagia</taxon>
        <taxon>Cytophagales</taxon>
        <taxon>Hymenobacteraceae</taxon>
        <taxon>Hymenobacter</taxon>
    </lineage>
</organism>
<dbReference type="InterPro" id="IPR023997">
    <property type="entry name" value="TonB-dep_OMP_SusC/RagA_CS"/>
</dbReference>
<keyword evidence="9" id="KW-0675">Receptor</keyword>
<evidence type="ECO:0000313" key="10">
    <source>
        <dbReference type="Proteomes" id="UP000831113"/>
    </source>
</evidence>
<comment type="subcellular location">
    <subcellularLocation>
        <location evidence="1 7">Cell outer membrane</location>
        <topology evidence="1 7">Multi-pass membrane protein</topology>
    </subcellularLocation>
</comment>
<sequence>MIPLLPHSPSGRFLRRVVFAQTLGITLLSTVSLASPHPSKAQDFLEQPITLQTRNQPMYAVLNKIESQSDVRFQYSKQLIGASRRVSITATDEPLAEVLHKLLDPLHIKYEAVEDDIILKPLTTADINVTGRVLDETGSGLPGVNVVVKGTSNGTQTGPDGTFTLTAPDNATLVFSFVGYTAQEVAVGGRTTVDVTMAPDTKALSEVVVVGYGTQSRRDVTGAVARVEGDEIVNQPVQTPTQALQGKIAGVQITTNGAPNSQPTVRIRGTGTLLAGANPLYVVDGVQTTDIRNLSNADIETIDVLKDASAAAIYGVRGANGVIIITTKKGKLGKPVLSYSATGGFKQAARLVDMADANQYVNYLRDTSPTTTIPDFSGSTDWYDEILRRSTYQNHNLAVSGASENVRYYFSGNLLQDDGIVINNKFQRLTVRSNTAFDLSDKVTISSQASFSHADARDVNIATAYGNAYRAAPIIPSKVGNLYGNTSAFGNVGNPVLDIEQNNNKLIENRLQGNVGIDVKPVTWLTFRSAINVDLNALNRRVYDYQYLNDQNTFLTTGGNQRNQRSNLTITKEDRYRYLWENTATFQKTFNDQHNLTVLVGQVVEEGQFTPFSASRRDVPADPNQWYLNAGDPNTAVNGFVDPLDPDPFLPAKDRRISFLGRVNYAFKDRYLFTTNLRRDATSKFNQDRRNGFFPSVGLGWVVSDEAFLQDNSVLNFLKLRASFGQLGNDQIPANSYVVTANSNIPYVINGQPVLGATITQLKDRDVRWETTTEYDLAVEFGLLDNRLTGELTYYDKTTSDALIPVTIPGILGDPDNQYITNAADITNKGIEAGLNWRSSIGGSADWSYNFGANATFNKNRIANLNGGQALFGGTNLVTRSDNGVAAGSFYLLEAIGVYQTADEIANSPRSTFGTPQVGDLKYADTDGNGVIDLLDRRYFGSYQPPVYYGINGGLNYRNVDFSFVLSGNLNNKVYNAKKQLRTTGTDNVEADFANDRWTATNPSNTNPRSIPSSLPNSTYFLESGDFMRLTNLVVGYTVPGTALERFRLSSLRVFASAQNLFTITNYSGFTPELAGGPLDSGIEATSYPISRVITLGLNVNFK</sequence>
<gene>
    <name evidence="9" type="ORF">MTX78_06440</name>
</gene>
<dbReference type="Gene3D" id="2.170.130.10">
    <property type="entry name" value="TonB-dependent receptor, plug domain"/>
    <property type="match status" value="1"/>
</dbReference>
<evidence type="ECO:0000256" key="5">
    <source>
        <dbReference type="ARBA" id="ARBA00023136"/>
    </source>
</evidence>
<keyword evidence="10" id="KW-1185">Reference proteome</keyword>
<keyword evidence="3 7" id="KW-1134">Transmembrane beta strand</keyword>
<keyword evidence="6 7" id="KW-0998">Cell outer membrane</keyword>
<evidence type="ECO:0000256" key="1">
    <source>
        <dbReference type="ARBA" id="ARBA00004571"/>
    </source>
</evidence>
<dbReference type="InterPro" id="IPR036942">
    <property type="entry name" value="Beta-barrel_TonB_sf"/>
</dbReference>
<dbReference type="Gene3D" id="2.40.170.20">
    <property type="entry name" value="TonB-dependent receptor, beta-barrel domain"/>
    <property type="match status" value="1"/>
</dbReference>
<dbReference type="NCBIfam" id="TIGR04056">
    <property type="entry name" value="OMP_RagA_SusC"/>
    <property type="match status" value="1"/>
</dbReference>
<dbReference type="Proteomes" id="UP000831113">
    <property type="component" value="Chromosome"/>
</dbReference>
<dbReference type="InterPro" id="IPR023996">
    <property type="entry name" value="TonB-dep_OMP_SusC/RagA"/>
</dbReference>
<dbReference type="NCBIfam" id="TIGR04057">
    <property type="entry name" value="SusC_RagA_signa"/>
    <property type="match status" value="1"/>
</dbReference>
<protein>
    <submittedName>
        <fullName evidence="9">TonB-dependent receptor</fullName>
    </submittedName>
</protein>
<dbReference type="EMBL" id="CP094669">
    <property type="protein sequence ID" value="UOG76231.1"/>
    <property type="molecule type" value="Genomic_DNA"/>
</dbReference>
<evidence type="ECO:0000256" key="4">
    <source>
        <dbReference type="ARBA" id="ARBA00022692"/>
    </source>
</evidence>
<dbReference type="Pfam" id="PF13715">
    <property type="entry name" value="CarbopepD_reg_2"/>
    <property type="match status" value="1"/>
</dbReference>
<dbReference type="PROSITE" id="PS52016">
    <property type="entry name" value="TONB_DEPENDENT_REC_3"/>
    <property type="match status" value="1"/>
</dbReference>
<evidence type="ECO:0000256" key="3">
    <source>
        <dbReference type="ARBA" id="ARBA00022452"/>
    </source>
</evidence>
<dbReference type="InterPro" id="IPR037066">
    <property type="entry name" value="Plug_dom_sf"/>
</dbReference>
<proteinExistence type="inferred from homology"/>
<reference evidence="9 10" key="1">
    <citation type="submission" date="2022-03" db="EMBL/GenBank/DDBJ databases">
        <title>Hymenobactersp. isolated from the air.</title>
        <authorList>
            <person name="Won M."/>
            <person name="Kwon S.-W."/>
        </authorList>
    </citation>
    <scope>NUCLEOTIDE SEQUENCE [LARGE SCALE GENOMIC DNA]</scope>
    <source>
        <strain evidence="9 10">KACC 21982</strain>
    </source>
</reference>
<evidence type="ECO:0000256" key="2">
    <source>
        <dbReference type="ARBA" id="ARBA00022448"/>
    </source>
</evidence>
<dbReference type="Pfam" id="PF07715">
    <property type="entry name" value="Plug"/>
    <property type="match status" value="1"/>
</dbReference>
<evidence type="ECO:0000313" key="9">
    <source>
        <dbReference type="EMBL" id="UOG76231.1"/>
    </source>
</evidence>
<evidence type="ECO:0000259" key="8">
    <source>
        <dbReference type="Pfam" id="PF07715"/>
    </source>
</evidence>
<keyword evidence="5 7" id="KW-0472">Membrane</keyword>
<accession>A0ABY4D1P9</accession>
<feature type="domain" description="TonB-dependent receptor plug" evidence="8">
    <location>
        <begin position="217"/>
        <end position="322"/>
    </location>
</feature>
<dbReference type="InterPro" id="IPR012910">
    <property type="entry name" value="Plug_dom"/>
</dbReference>
<dbReference type="InterPro" id="IPR039426">
    <property type="entry name" value="TonB-dep_rcpt-like"/>
</dbReference>
<dbReference type="InterPro" id="IPR008969">
    <property type="entry name" value="CarboxyPept-like_regulatory"/>
</dbReference>
<comment type="similarity">
    <text evidence="7">Belongs to the TonB-dependent receptor family.</text>
</comment>
<dbReference type="SUPFAM" id="SSF56935">
    <property type="entry name" value="Porins"/>
    <property type="match status" value="1"/>
</dbReference>
<dbReference type="SUPFAM" id="SSF49464">
    <property type="entry name" value="Carboxypeptidase regulatory domain-like"/>
    <property type="match status" value="1"/>
</dbReference>
<keyword evidence="2 7" id="KW-0813">Transport</keyword>
<dbReference type="RefSeq" id="WP_243800964.1">
    <property type="nucleotide sequence ID" value="NZ_CP094669.1"/>
</dbReference>
<dbReference type="Gene3D" id="2.60.40.1120">
    <property type="entry name" value="Carboxypeptidase-like, regulatory domain"/>
    <property type="match status" value="1"/>
</dbReference>
<keyword evidence="4 7" id="KW-0812">Transmembrane</keyword>
<evidence type="ECO:0000256" key="7">
    <source>
        <dbReference type="PROSITE-ProRule" id="PRU01360"/>
    </source>
</evidence>
<name>A0ABY4D1P9_9BACT</name>
<dbReference type="Gene3D" id="3.55.50.30">
    <property type="match status" value="1"/>
</dbReference>
<evidence type="ECO:0000256" key="6">
    <source>
        <dbReference type="ARBA" id="ARBA00023237"/>
    </source>
</evidence>